<dbReference type="GO" id="GO:0015074">
    <property type="term" value="P:DNA integration"/>
    <property type="evidence" value="ECO:0007669"/>
    <property type="project" value="InterPro"/>
</dbReference>
<dbReference type="InterPro" id="IPR036397">
    <property type="entry name" value="RNaseH_sf"/>
</dbReference>
<organism evidence="3 4">
    <name type="scientific">Donghicola eburneus</name>
    <dbReference type="NCBI Taxonomy" id="393278"/>
    <lineage>
        <taxon>Bacteria</taxon>
        <taxon>Pseudomonadati</taxon>
        <taxon>Pseudomonadota</taxon>
        <taxon>Alphaproteobacteria</taxon>
        <taxon>Rhodobacterales</taxon>
        <taxon>Roseobacteraceae</taxon>
        <taxon>Donghicola</taxon>
    </lineage>
</organism>
<name>A0A1M4MW13_9RHOB</name>
<reference evidence="4" key="1">
    <citation type="submission" date="2016-09" db="EMBL/GenBank/DDBJ databases">
        <authorList>
            <person name="Wibberg D."/>
        </authorList>
    </citation>
    <scope>NUCLEOTIDE SEQUENCE [LARGE SCALE GENOMIC DNA]</scope>
</reference>
<dbReference type="SUPFAM" id="SSF53098">
    <property type="entry name" value="Ribonuclease H-like"/>
    <property type="match status" value="1"/>
</dbReference>
<gene>
    <name evidence="3" type="ORF">KARMA_0903</name>
</gene>
<proteinExistence type="inferred from homology"/>
<evidence type="ECO:0000256" key="1">
    <source>
        <dbReference type="ARBA" id="ARBA00009277"/>
    </source>
</evidence>
<dbReference type="InterPro" id="IPR001584">
    <property type="entry name" value="Integrase_cat-core"/>
</dbReference>
<protein>
    <submittedName>
        <fullName evidence="3">Putative transposase y4bL/y4kJ/y4tB</fullName>
    </submittedName>
</protein>
<dbReference type="GO" id="GO:0003676">
    <property type="term" value="F:nucleic acid binding"/>
    <property type="evidence" value="ECO:0007669"/>
    <property type="project" value="InterPro"/>
</dbReference>
<dbReference type="PANTHER" id="PTHR35004">
    <property type="entry name" value="TRANSPOSASE RV3428C-RELATED"/>
    <property type="match status" value="1"/>
</dbReference>
<accession>A0A1M4MW13</accession>
<dbReference type="Proteomes" id="UP000184085">
    <property type="component" value="Unassembled WGS sequence"/>
</dbReference>
<dbReference type="Pfam" id="PF22483">
    <property type="entry name" value="Mu-transpos_C_2"/>
    <property type="match status" value="1"/>
</dbReference>
<evidence type="ECO:0000313" key="4">
    <source>
        <dbReference type="Proteomes" id="UP000184085"/>
    </source>
</evidence>
<dbReference type="AlphaFoldDB" id="A0A1M4MW13"/>
<evidence type="ECO:0000259" key="2">
    <source>
        <dbReference type="PROSITE" id="PS50994"/>
    </source>
</evidence>
<dbReference type="NCBIfam" id="NF033546">
    <property type="entry name" value="transpos_IS21"/>
    <property type="match status" value="1"/>
</dbReference>
<dbReference type="PROSITE" id="PS50994">
    <property type="entry name" value="INTEGRASE"/>
    <property type="match status" value="1"/>
</dbReference>
<dbReference type="Gene3D" id="3.30.420.10">
    <property type="entry name" value="Ribonuclease H-like superfamily/Ribonuclease H"/>
    <property type="match status" value="1"/>
</dbReference>
<keyword evidence="4" id="KW-1185">Reference proteome</keyword>
<comment type="similarity">
    <text evidence="1">Belongs to the transposase IS21/IS408/IS1162 family.</text>
</comment>
<feature type="domain" description="Integrase catalytic" evidence="2">
    <location>
        <begin position="1"/>
        <end position="143"/>
    </location>
</feature>
<sequence>MGASSYTYAEAVASEGLEDWIGAHTRMFSYLGGVPKAVVPDNLKSAVIKPDRHDPGLNRTYAEMAEHYGTAILPARPYKPKDKAKAEVAVQVSQCWIVARLRNRRFFSLAELNAAIRPLLNDLNTRVMRDYGASRADLFATLDRPNLMSLPATPYVFARWKRARVAPDYHIEADGCWYSVPFGLIRQLVDLRLTQTTLEVFHRGKRVASHARNPGRRSHITVPDHMPSSHRRYAEWTPARILASAEKLGPSVAAFCQIVMENRPHPEQGFRTCLGVLALAKSYEPARLDAACQRGVAIKARSVASIRSILQTGLDQAFLEPEAEELPLQHPNIRGQNYYH</sequence>
<dbReference type="PANTHER" id="PTHR35004:SF8">
    <property type="entry name" value="TRANSPOSASE RV3428C-RELATED"/>
    <property type="match status" value="1"/>
</dbReference>
<dbReference type="EMBL" id="FMJB01000039">
    <property type="protein sequence ID" value="SCM66721.1"/>
    <property type="molecule type" value="Genomic_DNA"/>
</dbReference>
<dbReference type="InterPro" id="IPR054353">
    <property type="entry name" value="IstA-like_C"/>
</dbReference>
<dbReference type="InterPro" id="IPR012337">
    <property type="entry name" value="RNaseH-like_sf"/>
</dbReference>
<evidence type="ECO:0000313" key="3">
    <source>
        <dbReference type="EMBL" id="SCM66721.1"/>
    </source>
</evidence>